<dbReference type="GO" id="GO:0005789">
    <property type="term" value="C:endoplasmic reticulum membrane"/>
    <property type="evidence" value="ECO:0007669"/>
    <property type="project" value="UniProtKB-SubCell"/>
</dbReference>
<dbReference type="InterPro" id="IPR057282">
    <property type="entry name" value="RETREG1-3-like_RHD"/>
</dbReference>
<dbReference type="AlphaFoldDB" id="A0A9D4P3C8"/>
<keyword evidence="4 10" id="KW-0812">Transmembrane</keyword>
<dbReference type="PANTHER" id="PTHR28659">
    <property type="entry name" value="RETICULON-LIKE PROTEIN"/>
    <property type="match status" value="1"/>
</dbReference>
<comment type="caution">
    <text evidence="12">The sequence shown here is derived from an EMBL/GenBank/DDBJ whole genome shotgun (WGS) entry which is preliminary data.</text>
</comment>
<feature type="transmembrane region" description="Helical" evidence="10">
    <location>
        <begin position="79"/>
        <end position="96"/>
    </location>
</feature>
<keyword evidence="5" id="KW-0256">Endoplasmic reticulum</keyword>
<evidence type="ECO:0000256" key="7">
    <source>
        <dbReference type="ARBA" id="ARBA00023006"/>
    </source>
</evidence>
<reference evidence="12" key="1">
    <citation type="submission" date="2020-06" db="EMBL/GenBank/DDBJ databases">
        <authorList>
            <person name="Ji K."/>
            <person name="Li J."/>
        </authorList>
    </citation>
    <scope>NUCLEOTIDE SEQUENCE</scope>
    <source>
        <strain evidence="12">JKM2019</strain>
        <tissue evidence="12">Whole body</tissue>
    </source>
</reference>
<proteinExistence type="inferred from homology"/>
<evidence type="ECO:0000256" key="8">
    <source>
        <dbReference type="ARBA" id="ARBA00023136"/>
    </source>
</evidence>
<evidence type="ECO:0000256" key="5">
    <source>
        <dbReference type="ARBA" id="ARBA00022824"/>
    </source>
</evidence>
<keyword evidence="3" id="KW-0597">Phosphoprotein</keyword>
<feature type="transmembrane region" description="Helical" evidence="10">
    <location>
        <begin position="198"/>
        <end position="219"/>
    </location>
</feature>
<evidence type="ECO:0000256" key="6">
    <source>
        <dbReference type="ARBA" id="ARBA00022989"/>
    </source>
</evidence>
<reference evidence="12" key="2">
    <citation type="journal article" date="2021" name="World Allergy Organ. J.">
        <title>Chromosome-level assembly of Dermatophagoides farinae genome and transcriptome reveals two novel allergens Der f 37 and Der f 39.</title>
        <authorList>
            <person name="Chen J."/>
            <person name="Cai Z."/>
            <person name="Fan D."/>
            <person name="Hu J."/>
            <person name="Hou Y."/>
            <person name="He Y."/>
            <person name="Zhang Z."/>
            <person name="Zhao Z."/>
            <person name="Gao P."/>
            <person name="Hu W."/>
            <person name="Sun J."/>
            <person name="Li J."/>
            <person name="Ji K."/>
        </authorList>
    </citation>
    <scope>NUCLEOTIDE SEQUENCE</scope>
    <source>
        <strain evidence="12">JKM2019</strain>
    </source>
</reference>
<sequence length="315" mass="36373">MDVKNFINEKIENLIHRIDVNRVQSFFNVNSFRNRIPSLHNGDENQNSQSSSFSLISNFESQLIALQGILIWEKPRDSILALITFTCFYWIVVLWQPRLLSVLATLAFCYHFYEMWIRYVWPEIRAPTVPIKESWTTVNPNVMSAPEIKSCFARIKQYMTNVIDRIIEFRRKSHGVFCCYSVFFFLCFYYIGHFIPGVLITYLTAIILFLTPGFLAHIVPKNTLAIIVFNIGDDEHQQTTQGQQPLNVSSTEYSNSLDDNNLELSSSTASKKNLLSGFMINDDETNENHFDESSESTDSDFVMLSDSELNDVSPY</sequence>
<dbReference type="OrthoDB" id="10029527at2759"/>
<feature type="transmembrane region" description="Helical" evidence="10">
    <location>
        <begin position="175"/>
        <end position="192"/>
    </location>
</feature>
<gene>
    <name evidence="12" type="ORF">HUG17_5350</name>
</gene>
<comment type="similarity">
    <text evidence="2">Belongs to the RETREG family.</text>
</comment>
<keyword evidence="6 10" id="KW-1133">Transmembrane helix</keyword>
<dbReference type="GO" id="GO:0061709">
    <property type="term" value="P:reticulophagy"/>
    <property type="evidence" value="ECO:0007669"/>
    <property type="project" value="InterPro"/>
</dbReference>
<feature type="domain" description="RETREG1-3/ARL6IP-like N-terminal reticulon-homology" evidence="11">
    <location>
        <begin position="58"/>
        <end position="219"/>
    </location>
</feature>
<accession>A0A9D4P3C8</accession>
<organism evidence="12">
    <name type="scientific">Dermatophagoides farinae</name>
    <name type="common">American house dust mite</name>
    <dbReference type="NCBI Taxonomy" id="6954"/>
    <lineage>
        <taxon>Eukaryota</taxon>
        <taxon>Metazoa</taxon>
        <taxon>Ecdysozoa</taxon>
        <taxon>Arthropoda</taxon>
        <taxon>Chelicerata</taxon>
        <taxon>Arachnida</taxon>
        <taxon>Acari</taxon>
        <taxon>Acariformes</taxon>
        <taxon>Sarcoptiformes</taxon>
        <taxon>Astigmata</taxon>
        <taxon>Psoroptidia</taxon>
        <taxon>Analgoidea</taxon>
        <taxon>Pyroglyphidae</taxon>
        <taxon>Dermatophagoidinae</taxon>
        <taxon>Dermatophagoides</taxon>
    </lineage>
</organism>
<dbReference type="InterPro" id="IPR043384">
    <property type="entry name" value="RETREG1/3"/>
</dbReference>
<evidence type="ECO:0000256" key="2">
    <source>
        <dbReference type="ARBA" id="ARBA00006299"/>
    </source>
</evidence>
<dbReference type="PANTHER" id="PTHR28659:SF2">
    <property type="entry name" value="RETICULON-LIKE PROTEIN"/>
    <property type="match status" value="1"/>
</dbReference>
<evidence type="ECO:0000259" key="11">
    <source>
        <dbReference type="Pfam" id="PF24456"/>
    </source>
</evidence>
<dbReference type="Pfam" id="PF24456">
    <property type="entry name" value="RHD_RETREG1-3"/>
    <property type="match status" value="1"/>
</dbReference>
<evidence type="ECO:0000256" key="3">
    <source>
        <dbReference type="ARBA" id="ARBA00022553"/>
    </source>
</evidence>
<evidence type="ECO:0000256" key="4">
    <source>
        <dbReference type="ARBA" id="ARBA00022692"/>
    </source>
</evidence>
<evidence type="ECO:0000256" key="9">
    <source>
        <dbReference type="SAM" id="MobiDB-lite"/>
    </source>
</evidence>
<feature type="region of interest" description="Disordered" evidence="9">
    <location>
        <begin position="283"/>
        <end position="315"/>
    </location>
</feature>
<evidence type="ECO:0000313" key="12">
    <source>
        <dbReference type="EMBL" id="KAH7642305.1"/>
    </source>
</evidence>
<comment type="subcellular location">
    <subcellularLocation>
        <location evidence="1">Endoplasmic reticulum membrane</location>
        <topology evidence="1">Multi-pass membrane protein</topology>
    </subcellularLocation>
</comment>
<evidence type="ECO:0000256" key="1">
    <source>
        <dbReference type="ARBA" id="ARBA00004477"/>
    </source>
</evidence>
<evidence type="ECO:0000256" key="10">
    <source>
        <dbReference type="SAM" id="Phobius"/>
    </source>
</evidence>
<dbReference type="Proteomes" id="UP000828236">
    <property type="component" value="Unassembled WGS sequence"/>
</dbReference>
<name>A0A9D4P3C8_DERFA</name>
<feature type="transmembrane region" description="Helical" evidence="10">
    <location>
        <begin position="102"/>
        <end position="121"/>
    </location>
</feature>
<protein>
    <recommendedName>
        <fullName evidence="11">RETREG1-3/ARL6IP-like N-terminal reticulon-homology domain-containing protein</fullName>
    </recommendedName>
</protein>
<keyword evidence="8 10" id="KW-0472">Membrane</keyword>
<dbReference type="EMBL" id="SDOV01000004">
    <property type="protein sequence ID" value="KAH7642305.1"/>
    <property type="molecule type" value="Genomic_DNA"/>
</dbReference>
<keyword evidence="7" id="KW-0072">Autophagy</keyword>